<feature type="compositionally biased region" description="Basic and acidic residues" evidence="1">
    <location>
        <begin position="277"/>
        <end position="297"/>
    </location>
</feature>
<dbReference type="AlphaFoldDB" id="A0A7M7J530"/>
<feature type="compositionally biased region" description="Polar residues" evidence="1">
    <location>
        <begin position="98"/>
        <end position="107"/>
    </location>
</feature>
<sequence length="351" mass="40714">MASVELKHTDAPTIPEVEDRTTENNGASHDLKTSETNRRPRRKPSRFRKIPRSLADDKENKGPRIAKGGRQRTTSVSSATSGRSQRRGAKPARRRTPSEASTISEANEASPLRKLRDTVMDKFQKKGLNLLNSYIKNRMELAKFDNTTNFLERCDVLQVVPNKYRLSNPHIKNTKHVIRTLDRFSFKLMFADLKYNRKRRFQVSKLLSEKEERMRTMFGDDLVTEILKVSNEAFERRFNRIREQQTKIFESLLKEYGIAEDERAESEERLNRIKERERTRQEKRVQEKLRVGDKEGKNEEDDKETKDARGDIIKKDANKEDPETKSSSAVQSADNASNSEDIKRKDVGQGE</sequence>
<feature type="compositionally biased region" description="Basic and acidic residues" evidence="1">
    <location>
        <begin position="1"/>
        <end position="10"/>
    </location>
</feature>
<dbReference type="OrthoDB" id="6490517at2759"/>
<feature type="region of interest" description="Disordered" evidence="1">
    <location>
        <begin position="1"/>
        <end position="110"/>
    </location>
</feature>
<feature type="compositionally biased region" description="Basic and acidic residues" evidence="1">
    <location>
        <begin position="303"/>
        <end position="324"/>
    </location>
</feature>
<dbReference type="Proteomes" id="UP000594260">
    <property type="component" value="Unplaced"/>
</dbReference>
<organism evidence="2 3">
    <name type="scientific">Varroa destructor</name>
    <name type="common">Honeybee mite</name>
    <dbReference type="NCBI Taxonomy" id="109461"/>
    <lineage>
        <taxon>Eukaryota</taxon>
        <taxon>Metazoa</taxon>
        <taxon>Ecdysozoa</taxon>
        <taxon>Arthropoda</taxon>
        <taxon>Chelicerata</taxon>
        <taxon>Arachnida</taxon>
        <taxon>Acari</taxon>
        <taxon>Parasitiformes</taxon>
        <taxon>Mesostigmata</taxon>
        <taxon>Gamasina</taxon>
        <taxon>Dermanyssoidea</taxon>
        <taxon>Varroidae</taxon>
        <taxon>Varroa</taxon>
    </lineage>
</organism>
<feature type="region of interest" description="Disordered" evidence="1">
    <location>
        <begin position="277"/>
        <end position="351"/>
    </location>
</feature>
<reference evidence="2" key="1">
    <citation type="submission" date="2021-01" db="UniProtKB">
        <authorList>
            <consortium name="EnsemblMetazoa"/>
        </authorList>
    </citation>
    <scope>IDENTIFICATION</scope>
</reference>
<dbReference type="RefSeq" id="XP_022646973.1">
    <property type="nucleotide sequence ID" value="XM_022791238.1"/>
</dbReference>
<feature type="compositionally biased region" description="Basic residues" evidence="1">
    <location>
        <begin position="84"/>
        <end position="95"/>
    </location>
</feature>
<feature type="compositionally biased region" description="Polar residues" evidence="1">
    <location>
        <begin position="325"/>
        <end position="339"/>
    </location>
</feature>
<protein>
    <submittedName>
        <fullName evidence="2">Uncharacterized protein</fullName>
    </submittedName>
</protein>
<feature type="compositionally biased region" description="Basic and acidic residues" evidence="1">
    <location>
        <begin position="340"/>
        <end position="351"/>
    </location>
</feature>
<feature type="compositionally biased region" description="Basic and acidic residues" evidence="1">
    <location>
        <begin position="29"/>
        <end position="38"/>
    </location>
</feature>
<accession>A0A7M7J530</accession>
<feature type="compositionally biased region" description="Basic residues" evidence="1">
    <location>
        <begin position="39"/>
        <end position="51"/>
    </location>
</feature>
<name>A0A7M7J530_VARDE</name>
<proteinExistence type="predicted"/>
<keyword evidence="3" id="KW-1185">Reference proteome</keyword>
<dbReference type="InParanoid" id="A0A7M7J530"/>
<evidence type="ECO:0000313" key="3">
    <source>
        <dbReference type="Proteomes" id="UP000594260"/>
    </source>
</evidence>
<evidence type="ECO:0000313" key="2">
    <source>
        <dbReference type="EnsemblMetazoa" id="XP_022646973"/>
    </source>
</evidence>
<dbReference type="EnsemblMetazoa" id="XM_022791238">
    <property type="protein sequence ID" value="XP_022646973"/>
    <property type="gene ID" value="LOC111244296"/>
</dbReference>
<feature type="compositionally biased region" description="Polar residues" evidence="1">
    <location>
        <begin position="71"/>
        <end position="83"/>
    </location>
</feature>
<evidence type="ECO:0000256" key="1">
    <source>
        <dbReference type="SAM" id="MobiDB-lite"/>
    </source>
</evidence>
<dbReference type="KEGG" id="vde:111244296"/>
<dbReference type="GeneID" id="111244296"/>